<gene>
    <name evidence="2" type="ORF">EJB06_30200</name>
</gene>
<protein>
    <recommendedName>
        <fullName evidence="4">DUF3649 domain-containing protein</fullName>
    </recommendedName>
</protein>
<feature type="transmembrane region" description="Helical" evidence="1">
    <location>
        <begin position="68"/>
        <end position="89"/>
    </location>
</feature>
<proteinExistence type="predicted"/>
<feature type="transmembrane region" description="Helical" evidence="1">
    <location>
        <begin position="12"/>
        <end position="35"/>
    </location>
</feature>
<keyword evidence="1" id="KW-1133">Transmembrane helix</keyword>
<organism evidence="2 3">
    <name type="scientific">Massilia atriviolacea</name>
    <dbReference type="NCBI Taxonomy" id="2495579"/>
    <lineage>
        <taxon>Bacteria</taxon>
        <taxon>Pseudomonadati</taxon>
        <taxon>Pseudomonadota</taxon>
        <taxon>Betaproteobacteria</taxon>
        <taxon>Burkholderiales</taxon>
        <taxon>Oxalobacteraceae</taxon>
        <taxon>Telluria group</taxon>
        <taxon>Massilia</taxon>
    </lineage>
</organism>
<evidence type="ECO:0008006" key="4">
    <source>
        <dbReference type="Google" id="ProtNLM"/>
    </source>
</evidence>
<dbReference type="Proteomes" id="UP000278085">
    <property type="component" value="Unassembled WGS sequence"/>
</dbReference>
<keyword evidence="3" id="KW-1185">Reference proteome</keyword>
<feature type="transmembrane region" description="Helical" evidence="1">
    <location>
        <begin position="42"/>
        <end position="62"/>
    </location>
</feature>
<keyword evidence="1" id="KW-0472">Membrane</keyword>
<reference evidence="2 3" key="1">
    <citation type="submission" date="2018-12" db="EMBL/GenBank/DDBJ databases">
        <authorList>
            <person name="Yang E."/>
        </authorList>
    </citation>
    <scope>NUCLEOTIDE SEQUENCE [LARGE SCALE GENOMIC DNA]</scope>
    <source>
        <strain evidence="2 3">SOD</strain>
    </source>
</reference>
<keyword evidence="1" id="KW-0812">Transmembrane</keyword>
<evidence type="ECO:0000313" key="2">
    <source>
        <dbReference type="EMBL" id="RSZ55266.1"/>
    </source>
</evidence>
<dbReference type="OrthoDB" id="1684279at2"/>
<sequence length="95" mass="9654">MTLSPTLQMWSRLLAAVLGGYAFAAALAVFLGAVLPMARAEAVLMGTYASFAAYTAAVVWAFSPYPLGRVWLTLAGASLVLGGAGMLLARSGSGA</sequence>
<dbReference type="RefSeq" id="WP_126077734.1">
    <property type="nucleotide sequence ID" value="NZ_CP051166.1"/>
</dbReference>
<evidence type="ECO:0000256" key="1">
    <source>
        <dbReference type="SAM" id="Phobius"/>
    </source>
</evidence>
<comment type="caution">
    <text evidence="2">The sequence shown here is derived from an EMBL/GenBank/DDBJ whole genome shotgun (WGS) entry which is preliminary data.</text>
</comment>
<name>A0A430HCJ8_9BURK</name>
<dbReference type="EMBL" id="RXLQ01000029">
    <property type="protein sequence ID" value="RSZ55266.1"/>
    <property type="molecule type" value="Genomic_DNA"/>
</dbReference>
<evidence type="ECO:0000313" key="3">
    <source>
        <dbReference type="Proteomes" id="UP000278085"/>
    </source>
</evidence>
<accession>A0A430HCJ8</accession>
<dbReference type="AlphaFoldDB" id="A0A430HCJ8"/>